<organism evidence="2 3">
    <name type="scientific">Streptomyces niveiscabiei</name>
    <dbReference type="NCBI Taxonomy" id="164115"/>
    <lineage>
        <taxon>Bacteria</taxon>
        <taxon>Bacillati</taxon>
        <taxon>Actinomycetota</taxon>
        <taxon>Actinomycetes</taxon>
        <taxon>Kitasatosporales</taxon>
        <taxon>Streptomycetaceae</taxon>
        <taxon>Streptomyces</taxon>
    </lineage>
</organism>
<dbReference type="InterPro" id="IPR039422">
    <property type="entry name" value="MarR/SlyA-like"/>
</dbReference>
<dbReference type="PANTHER" id="PTHR33164:SF57">
    <property type="entry name" value="MARR-FAMILY TRANSCRIPTIONAL REGULATOR"/>
    <property type="match status" value="1"/>
</dbReference>
<feature type="domain" description="HTH marR-type" evidence="1">
    <location>
        <begin position="1"/>
        <end position="139"/>
    </location>
</feature>
<dbReference type="RefSeq" id="WP_055720966.1">
    <property type="nucleotide sequence ID" value="NZ_JBJVNI010000002.1"/>
</dbReference>
<comment type="caution">
    <text evidence="2">The sequence shown here is derived from an EMBL/GenBank/DDBJ whole genome shotgun (WGS) entry which is preliminary data.</text>
</comment>
<protein>
    <submittedName>
        <fullName evidence="2">MarR family winged helix-turn-helix transcriptional regulator</fullName>
    </submittedName>
</protein>
<dbReference type="Gene3D" id="1.10.10.10">
    <property type="entry name" value="Winged helix-like DNA-binding domain superfamily/Winged helix DNA-binding domain"/>
    <property type="match status" value="1"/>
</dbReference>
<evidence type="ECO:0000259" key="1">
    <source>
        <dbReference type="PROSITE" id="PS50995"/>
    </source>
</evidence>
<dbReference type="InterPro" id="IPR036388">
    <property type="entry name" value="WH-like_DNA-bd_sf"/>
</dbReference>
<dbReference type="PROSITE" id="PS50995">
    <property type="entry name" value="HTH_MARR_2"/>
    <property type="match status" value="1"/>
</dbReference>
<evidence type="ECO:0000313" key="2">
    <source>
        <dbReference type="EMBL" id="MFM9607841.1"/>
    </source>
</evidence>
<gene>
    <name evidence="2" type="ORF">ACKI18_03855</name>
</gene>
<dbReference type="EMBL" id="JBJVNI010000002">
    <property type="protein sequence ID" value="MFM9607841.1"/>
    <property type="molecule type" value="Genomic_DNA"/>
</dbReference>
<dbReference type="Pfam" id="PF12802">
    <property type="entry name" value="MarR_2"/>
    <property type="match status" value="1"/>
</dbReference>
<name>A0ABW9HIV0_9ACTN</name>
<accession>A0ABW9HIV0</accession>
<reference evidence="2 3" key="1">
    <citation type="submission" date="2024-12" db="EMBL/GenBank/DDBJ databases">
        <title>Forecasting of Potato common scab and diversities of Pathogenic streptomyces spp. in china.</title>
        <authorList>
            <person name="Handique U."/>
            <person name="Wu J."/>
        </authorList>
    </citation>
    <scope>NUCLEOTIDE SEQUENCE [LARGE SCALE GENOMIC DNA]</scope>
    <source>
        <strain evidence="2 3">ZRIMU1530</strain>
    </source>
</reference>
<proteinExistence type="predicted"/>
<dbReference type="PANTHER" id="PTHR33164">
    <property type="entry name" value="TRANSCRIPTIONAL REGULATOR, MARR FAMILY"/>
    <property type="match status" value="1"/>
</dbReference>
<evidence type="ECO:0000313" key="3">
    <source>
        <dbReference type="Proteomes" id="UP001631957"/>
    </source>
</evidence>
<sequence>MSSLDEPGPALFRVVRVLGRRPGSVEQDRLIHILVVQAVGDAAAASDDPEVTVGSVAERLKLDPSTASRMVSDAVRSGYVTQGASVRDSRRRVLELTPSGEELLARSREFQQGVFDGLVAGWPEAEVREFSRLLVRFAEAVDREF</sequence>
<dbReference type="Proteomes" id="UP001631957">
    <property type="component" value="Unassembled WGS sequence"/>
</dbReference>
<dbReference type="InterPro" id="IPR036390">
    <property type="entry name" value="WH_DNA-bd_sf"/>
</dbReference>
<dbReference type="InterPro" id="IPR000835">
    <property type="entry name" value="HTH_MarR-typ"/>
</dbReference>
<dbReference type="SMART" id="SM00347">
    <property type="entry name" value="HTH_MARR"/>
    <property type="match status" value="1"/>
</dbReference>
<dbReference type="SUPFAM" id="SSF46785">
    <property type="entry name" value="Winged helix' DNA-binding domain"/>
    <property type="match status" value="1"/>
</dbReference>
<keyword evidence="3" id="KW-1185">Reference proteome</keyword>